<gene>
    <name evidence="1" type="ORF">KC19_VG175500</name>
</gene>
<evidence type="ECO:0000313" key="1">
    <source>
        <dbReference type="EMBL" id="KAG0573400.1"/>
    </source>
</evidence>
<reference evidence="1" key="1">
    <citation type="submission" date="2020-06" db="EMBL/GenBank/DDBJ databases">
        <title>WGS assembly of Ceratodon purpureus strain R40.</title>
        <authorList>
            <person name="Carey S.B."/>
            <person name="Jenkins J."/>
            <person name="Shu S."/>
            <person name="Lovell J.T."/>
            <person name="Sreedasyam A."/>
            <person name="Maumus F."/>
            <person name="Tiley G.P."/>
            <person name="Fernandez-Pozo N."/>
            <person name="Barry K."/>
            <person name="Chen C."/>
            <person name="Wang M."/>
            <person name="Lipzen A."/>
            <person name="Daum C."/>
            <person name="Saski C.A."/>
            <person name="Payton A.C."/>
            <person name="Mcbreen J.C."/>
            <person name="Conrad R.E."/>
            <person name="Kollar L.M."/>
            <person name="Olsson S."/>
            <person name="Huttunen S."/>
            <person name="Landis J.B."/>
            <person name="Wickett N.J."/>
            <person name="Johnson M.G."/>
            <person name="Rensing S.A."/>
            <person name="Grimwood J."/>
            <person name="Schmutz J."/>
            <person name="Mcdaniel S.F."/>
        </authorList>
    </citation>
    <scope>NUCLEOTIDE SEQUENCE</scope>
    <source>
        <strain evidence="1">R40</strain>
    </source>
</reference>
<organism evidence="1 2">
    <name type="scientific">Ceratodon purpureus</name>
    <name type="common">Fire moss</name>
    <name type="synonym">Dicranum purpureum</name>
    <dbReference type="NCBI Taxonomy" id="3225"/>
    <lineage>
        <taxon>Eukaryota</taxon>
        <taxon>Viridiplantae</taxon>
        <taxon>Streptophyta</taxon>
        <taxon>Embryophyta</taxon>
        <taxon>Bryophyta</taxon>
        <taxon>Bryophytina</taxon>
        <taxon>Bryopsida</taxon>
        <taxon>Dicranidae</taxon>
        <taxon>Pseudoditrichales</taxon>
        <taxon>Ditrichaceae</taxon>
        <taxon>Ceratodon</taxon>
    </lineage>
</organism>
<dbReference type="AlphaFoldDB" id="A0A8T0HQZ7"/>
<dbReference type="Proteomes" id="UP000822688">
    <property type="component" value="Chromosome V"/>
</dbReference>
<keyword evidence="2" id="KW-1185">Reference proteome</keyword>
<proteinExistence type="predicted"/>
<evidence type="ECO:0000313" key="2">
    <source>
        <dbReference type="Proteomes" id="UP000822688"/>
    </source>
</evidence>
<accession>A0A8T0HQZ7</accession>
<name>A0A8T0HQZ7_CERPU</name>
<protein>
    <submittedName>
        <fullName evidence="1">Uncharacterized protein</fullName>
    </submittedName>
</protein>
<sequence>MSKSVVSHRGGSAKMWARLPMRFRKWKLKQQVIEVHCCHTAVGPNNVGVQ</sequence>
<comment type="caution">
    <text evidence="1">The sequence shown here is derived from an EMBL/GenBank/DDBJ whole genome shotgun (WGS) entry which is preliminary data.</text>
</comment>
<dbReference type="EMBL" id="CM026426">
    <property type="protein sequence ID" value="KAG0573400.1"/>
    <property type="molecule type" value="Genomic_DNA"/>
</dbReference>